<sequence length="88" mass="10267">MKKYIKGLLCACFRLPRRSLETYIKTENLITDISIITRSGPSEKQLKIYGLHALRHLLIKGYSFTEIMDGEFIKDIKRKGELSYIMRA</sequence>
<reference evidence="1" key="1">
    <citation type="journal article" date="2015" name="Nature">
        <title>Complex archaea that bridge the gap between prokaryotes and eukaryotes.</title>
        <authorList>
            <person name="Spang A."/>
            <person name="Saw J.H."/>
            <person name="Jorgensen S.L."/>
            <person name="Zaremba-Niedzwiedzka K."/>
            <person name="Martijn J."/>
            <person name="Lind A.E."/>
            <person name="van Eijk R."/>
            <person name="Schleper C."/>
            <person name="Guy L."/>
            <person name="Ettema T.J."/>
        </authorList>
    </citation>
    <scope>NUCLEOTIDE SEQUENCE</scope>
</reference>
<name>A0A0F9W4L2_9ZZZZ</name>
<organism evidence="1">
    <name type="scientific">marine sediment metagenome</name>
    <dbReference type="NCBI Taxonomy" id="412755"/>
    <lineage>
        <taxon>unclassified sequences</taxon>
        <taxon>metagenomes</taxon>
        <taxon>ecological metagenomes</taxon>
    </lineage>
</organism>
<protein>
    <submittedName>
        <fullName evidence="1">Uncharacterized protein</fullName>
    </submittedName>
</protein>
<dbReference type="EMBL" id="LAZR01000352">
    <property type="protein sequence ID" value="KKN72983.1"/>
    <property type="molecule type" value="Genomic_DNA"/>
</dbReference>
<comment type="caution">
    <text evidence="1">The sequence shown here is derived from an EMBL/GenBank/DDBJ whole genome shotgun (WGS) entry which is preliminary data.</text>
</comment>
<gene>
    <name evidence="1" type="ORF">LCGC14_0405370</name>
</gene>
<evidence type="ECO:0000313" key="1">
    <source>
        <dbReference type="EMBL" id="KKN72983.1"/>
    </source>
</evidence>
<dbReference type="AlphaFoldDB" id="A0A0F9W4L2"/>
<accession>A0A0F9W4L2</accession>
<proteinExistence type="predicted"/>